<reference evidence="1 2" key="1">
    <citation type="journal article" date="2018" name="PLoS Genet.">
        <title>Population sequencing reveals clonal diversity and ancestral inbreeding in the grapevine cultivar Chardonnay.</title>
        <authorList>
            <person name="Roach M.J."/>
            <person name="Johnson D.L."/>
            <person name="Bohlmann J."/>
            <person name="van Vuuren H.J."/>
            <person name="Jones S.J."/>
            <person name="Pretorius I.S."/>
            <person name="Schmidt S.A."/>
            <person name="Borneman A.R."/>
        </authorList>
    </citation>
    <scope>NUCLEOTIDE SEQUENCE [LARGE SCALE GENOMIC DNA]</scope>
    <source>
        <strain evidence="2">cv. Chardonnay</strain>
        <tissue evidence="1">Leaf</tissue>
    </source>
</reference>
<name>A0A438BRF5_VITVI</name>
<accession>A0A438BRF5</accession>
<comment type="caution">
    <text evidence="1">The sequence shown here is derived from an EMBL/GenBank/DDBJ whole genome shotgun (WGS) entry which is preliminary data.</text>
</comment>
<gene>
    <name evidence="1" type="ORF">CK203_101456</name>
</gene>
<dbReference type="EMBL" id="QGNW01002650">
    <property type="protein sequence ID" value="RVW13544.1"/>
    <property type="molecule type" value="Genomic_DNA"/>
</dbReference>
<protein>
    <submittedName>
        <fullName evidence="1">Uncharacterized protein</fullName>
    </submittedName>
</protein>
<organism evidence="1 2">
    <name type="scientific">Vitis vinifera</name>
    <name type="common">Grape</name>
    <dbReference type="NCBI Taxonomy" id="29760"/>
    <lineage>
        <taxon>Eukaryota</taxon>
        <taxon>Viridiplantae</taxon>
        <taxon>Streptophyta</taxon>
        <taxon>Embryophyta</taxon>
        <taxon>Tracheophyta</taxon>
        <taxon>Spermatophyta</taxon>
        <taxon>Magnoliopsida</taxon>
        <taxon>eudicotyledons</taxon>
        <taxon>Gunneridae</taxon>
        <taxon>Pentapetalae</taxon>
        <taxon>rosids</taxon>
        <taxon>Vitales</taxon>
        <taxon>Vitaceae</taxon>
        <taxon>Viteae</taxon>
        <taxon>Vitis</taxon>
    </lineage>
</organism>
<evidence type="ECO:0000313" key="1">
    <source>
        <dbReference type="EMBL" id="RVW13544.1"/>
    </source>
</evidence>
<dbReference type="AlphaFoldDB" id="A0A438BRF5"/>
<sequence>MERSFKSSDVSIATFEFTNICYFGCLTSTTSPIFSALAAFLTHYISYIDMTSIPALGSSGHYSSSGATHSRR</sequence>
<proteinExistence type="predicted"/>
<evidence type="ECO:0000313" key="2">
    <source>
        <dbReference type="Proteomes" id="UP000288805"/>
    </source>
</evidence>
<dbReference type="Proteomes" id="UP000288805">
    <property type="component" value="Unassembled WGS sequence"/>
</dbReference>